<feature type="transmembrane region" description="Helical" evidence="7">
    <location>
        <begin position="115"/>
        <end position="138"/>
    </location>
</feature>
<dbReference type="GO" id="GO:0016020">
    <property type="term" value="C:membrane"/>
    <property type="evidence" value="ECO:0007669"/>
    <property type="project" value="UniProtKB-SubCell"/>
</dbReference>
<keyword evidence="6 7" id="KW-0472">Membrane</keyword>
<keyword evidence="3 9" id="KW-0808">Transferase</keyword>
<evidence type="ECO:0000256" key="7">
    <source>
        <dbReference type="SAM" id="Phobius"/>
    </source>
</evidence>
<dbReference type="AlphaFoldDB" id="A0A4R6R7V9"/>
<evidence type="ECO:0000256" key="1">
    <source>
        <dbReference type="ARBA" id="ARBA00004141"/>
    </source>
</evidence>
<keyword evidence="4 7" id="KW-0812">Transmembrane</keyword>
<dbReference type="OrthoDB" id="9808602at2"/>
<dbReference type="NCBIfam" id="TIGR03025">
    <property type="entry name" value="EPS_sugtrans"/>
    <property type="match status" value="1"/>
</dbReference>
<feature type="transmembrane region" description="Helical" evidence="7">
    <location>
        <begin position="84"/>
        <end position="103"/>
    </location>
</feature>
<dbReference type="PANTHER" id="PTHR30576:SF0">
    <property type="entry name" value="UNDECAPRENYL-PHOSPHATE N-ACETYLGALACTOSAMINYL 1-PHOSPHATE TRANSFERASE-RELATED"/>
    <property type="match status" value="1"/>
</dbReference>
<feature type="domain" description="Bacterial sugar transferase" evidence="8">
    <location>
        <begin position="279"/>
        <end position="462"/>
    </location>
</feature>
<sequence length="468" mass="51315">MFRVFQHHISLVTLAELIADSLTSFLAILLGTLTLAHFSGDAGSFGMATALRAGLGFAFLIPLHCGLVGVYREGAIRKTARAKLGRAVLGCLIAAPIAYQLAIKTSVDGAQAHHLMGFAIVYLMVGLVLVRGLLLTAWNGSLVQQRVLIIGTGNEAHAVAADLKSRRLRSHSVVGFYPAGESVLPAEDKRFNIFPRAASIDDIVSRHDVNQIIVAVKEQRGGNVPMDQLLQARIQGIPVMDLAAFYEQTTGEVPVDSLKASFLVYGRGFAQDRARIIVKRMFDVVTSGTLLLLTSPVMLITAIAIKLESHGPLIYSQERVGLGGKGFMCLKFRSMCNDAEKDGVAVWAKKNDARVTRVGKIIRKTRIDELPQLFSVLKGEMSMVGPRPERPTFVAQLREQLPFYDVRHSVKPGVTGWAQVRYAYGASVEDALHKHQYDLYYVKNNSLFLDLLVLFETVSVVLFREGAQ</sequence>
<feature type="transmembrane region" description="Helical" evidence="7">
    <location>
        <begin position="50"/>
        <end position="72"/>
    </location>
</feature>
<evidence type="ECO:0000313" key="10">
    <source>
        <dbReference type="Proteomes" id="UP000294593"/>
    </source>
</evidence>
<evidence type="ECO:0000259" key="8">
    <source>
        <dbReference type="Pfam" id="PF02397"/>
    </source>
</evidence>
<dbReference type="InterPro" id="IPR017464">
    <property type="entry name" value="Sugar_tfrase_EpsB_2"/>
</dbReference>
<dbReference type="RefSeq" id="WP_133609226.1">
    <property type="nucleotide sequence ID" value="NZ_SNXW01000006.1"/>
</dbReference>
<dbReference type="EMBL" id="SNXW01000006">
    <property type="protein sequence ID" value="TDP82091.1"/>
    <property type="molecule type" value="Genomic_DNA"/>
</dbReference>
<accession>A0A4R6R7V9</accession>
<evidence type="ECO:0000256" key="6">
    <source>
        <dbReference type="ARBA" id="ARBA00023136"/>
    </source>
</evidence>
<evidence type="ECO:0000256" key="2">
    <source>
        <dbReference type="ARBA" id="ARBA00006464"/>
    </source>
</evidence>
<dbReference type="SUPFAM" id="SSF51735">
    <property type="entry name" value="NAD(P)-binding Rossmann-fold domains"/>
    <property type="match status" value="1"/>
</dbReference>
<dbReference type="NCBIfam" id="TIGR03013">
    <property type="entry name" value="EpsB_2"/>
    <property type="match status" value="1"/>
</dbReference>
<organism evidence="9 10">
    <name type="scientific">Aquabacterium commune</name>
    <dbReference type="NCBI Taxonomy" id="70586"/>
    <lineage>
        <taxon>Bacteria</taxon>
        <taxon>Pseudomonadati</taxon>
        <taxon>Pseudomonadota</taxon>
        <taxon>Betaproteobacteria</taxon>
        <taxon>Burkholderiales</taxon>
        <taxon>Aquabacterium</taxon>
    </lineage>
</organism>
<comment type="subcellular location">
    <subcellularLocation>
        <location evidence="1">Membrane</location>
        <topology evidence="1">Multi-pass membrane protein</topology>
    </subcellularLocation>
</comment>
<dbReference type="Proteomes" id="UP000294593">
    <property type="component" value="Unassembled WGS sequence"/>
</dbReference>
<dbReference type="Gene3D" id="3.40.50.720">
    <property type="entry name" value="NAD(P)-binding Rossmann-like Domain"/>
    <property type="match status" value="1"/>
</dbReference>
<evidence type="ECO:0000256" key="5">
    <source>
        <dbReference type="ARBA" id="ARBA00022989"/>
    </source>
</evidence>
<dbReference type="InterPro" id="IPR017475">
    <property type="entry name" value="EPS_sugar_tfrase"/>
</dbReference>
<keyword evidence="10" id="KW-1185">Reference proteome</keyword>
<feature type="transmembrane region" description="Helical" evidence="7">
    <location>
        <begin position="12"/>
        <end position="38"/>
    </location>
</feature>
<name>A0A4R6R7V9_9BURK</name>
<dbReference type="PANTHER" id="PTHR30576">
    <property type="entry name" value="COLANIC BIOSYNTHESIS UDP-GLUCOSE LIPID CARRIER TRANSFERASE"/>
    <property type="match status" value="1"/>
</dbReference>
<protein>
    <submittedName>
        <fullName evidence="9">Sugar transferase (PEP-CTERM system associated)/exopolysaccharide biosynthesis polyprenyl glycosylphosphotransferase</fullName>
    </submittedName>
</protein>
<keyword evidence="5 7" id="KW-1133">Transmembrane helix</keyword>
<proteinExistence type="inferred from homology"/>
<dbReference type="InterPro" id="IPR003362">
    <property type="entry name" value="Bact_transf"/>
</dbReference>
<dbReference type="InterPro" id="IPR036291">
    <property type="entry name" value="NAD(P)-bd_dom_sf"/>
</dbReference>
<reference evidence="9 10" key="1">
    <citation type="submission" date="2019-03" db="EMBL/GenBank/DDBJ databases">
        <title>Genomic Encyclopedia of Type Strains, Phase IV (KMG-IV): sequencing the most valuable type-strain genomes for metagenomic binning, comparative biology and taxonomic classification.</title>
        <authorList>
            <person name="Goeker M."/>
        </authorList>
    </citation>
    <scope>NUCLEOTIDE SEQUENCE [LARGE SCALE GENOMIC DNA]</scope>
    <source>
        <strain evidence="9 10">DSM 11901</strain>
    </source>
</reference>
<gene>
    <name evidence="9" type="ORF">EV672_10645</name>
</gene>
<dbReference type="GO" id="GO:0016780">
    <property type="term" value="F:phosphotransferase activity, for other substituted phosphate groups"/>
    <property type="evidence" value="ECO:0007669"/>
    <property type="project" value="TreeGrafter"/>
</dbReference>
<feature type="transmembrane region" description="Helical" evidence="7">
    <location>
        <begin position="281"/>
        <end position="305"/>
    </location>
</feature>
<evidence type="ECO:0000256" key="4">
    <source>
        <dbReference type="ARBA" id="ARBA00022692"/>
    </source>
</evidence>
<evidence type="ECO:0000256" key="3">
    <source>
        <dbReference type="ARBA" id="ARBA00022679"/>
    </source>
</evidence>
<comment type="similarity">
    <text evidence="2">Belongs to the bacterial sugar transferase family.</text>
</comment>
<dbReference type="Pfam" id="PF02397">
    <property type="entry name" value="Bac_transf"/>
    <property type="match status" value="1"/>
</dbReference>
<comment type="caution">
    <text evidence="9">The sequence shown here is derived from an EMBL/GenBank/DDBJ whole genome shotgun (WGS) entry which is preliminary data.</text>
</comment>
<evidence type="ECO:0000313" key="9">
    <source>
        <dbReference type="EMBL" id="TDP82091.1"/>
    </source>
</evidence>